<feature type="transmembrane region" description="Helical" evidence="1">
    <location>
        <begin position="79"/>
        <end position="98"/>
    </location>
</feature>
<feature type="transmembrane region" description="Helical" evidence="1">
    <location>
        <begin position="12"/>
        <end position="33"/>
    </location>
</feature>
<keyword evidence="1" id="KW-0812">Transmembrane</keyword>
<keyword evidence="1" id="KW-1133">Transmembrane helix</keyword>
<dbReference type="AlphaFoldDB" id="A0A1E3THI2"/>
<keyword evidence="1" id="KW-0472">Membrane</keyword>
<feature type="transmembrane region" description="Helical" evidence="1">
    <location>
        <begin position="45"/>
        <end position="67"/>
    </location>
</feature>
<proteinExistence type="predicted"/>
<dbReference type="Proteomes" id="UP000252015">
    <property type="component" value="Unassembled WGS sequence"/>
</dbReference>
<protein>
    <recommendedName>
        <fullName evidence="4">GAP family protein</fullName>
    </recommendedName>
</protein>
<organism evidence="2 3">
    <name type="scientific">Mycobacterium shimoidei</name>
    <dbReference type="NCBI Taxonomy" id="29313"/>
    <lineage>
        <taxon>Bacteria</taxon>
        <taxon>Bacillati</taxon>
        <taxon>Actinomycetota</taxon>
        <taxon>Actinomycetes</taxon>
        <taxon>Mycobacteriales</taxon>
        <taxon>Mycobacteriaceae</taxon>
        <taxon>Mycobacterium</taxon>
    </lineage>
</organism>
<feature type="transmembrane region" description="Helical" evidence="1">
    <location>
        <begin position="119"/>
        <end position="144"/>
    </location>
</feature>
<dbReference type="STRING" id="29313.BHQ16_10465"/>
<dbReference type="InterPro" id="IPR021315">
    <property type="entry name" value="Gap/Sap"/>
</dbReference>
<evidence type="ECO:0000313" key="2">
    <source>
        <dbReference type="EMBL" id="SRX92459.1"/>
    </source>
</evidence>
<evidence type="ECO:0000313" key="3">
    <source>
        <dbReference type="Proteomes" id="UP000252015"/>
    </source>
</evidence>
<gene>
    <name evidence="2" type="ORF">MSP7336_00684</name>
</gene>
<dbReference type="Pfam" id="PF11139">
    <property type="entry name" value="SfLAP"/>
    <property type="match status" value="1"/>
</dbReference>
<dbReference type="EMBL" id="UEGW01000001">
    <property type="protein sequence ID" value="SRX92459.1"/>
    <property type="molecule type" value="Genomic_DNA"/>
</dbReference>
<accession>A0A1E3THI2</accession>
<evidence type="ECO:0008006" key="4">
    <source>
        <dbReference type="Google" id="ProtNLM"/>
    </source>
</evidence>
<feature type="transmembrane region" description="Helical" evidence="1">
    <location>
        <begin position="201"/>
        <end position="220"/>
    </location>
</feature>
<name>A0A1E3THI2_MYCSH</name>
<evidence type="ECO:0000256" key="1">
    <source>
        <dbReference type="SAM" id="Phobius"/>
    </source>
</evidence>
<sequence length="223" mass="23298">MAISWLSELTGLGSLALVVALSPLSVIPAVLVLSTPRPRATSLAFLAGWVVALAALTALAIAVSGLLGGLQKSPPVWASWLRIVAGAALVVFGIYQWLTRERHTEMPGWMRSLTTVTPPRAGVLAAVLAVIRPEVLFVCAAAGLAIGSAGAGTDRVWIGAAYFVGIAASTVAVPVLAYTAAGDRLDEPLNRLKTWMERHHAAMVAVVLIVIGVVVLYKGIRHV</sequence>
<keyword evidence="3" id="KW-1185">Reference proteome</keyword>
<reference evidence="2 3" key="1">
    <citation type="submission" date="2018-05" db="EMBL/GenBank/DDBJ databases">
        <authorList>
            <consortium name="IHU Genomes"/>
        </authorList>
    </citation>
    <scope>NUCLEOTIDE SEQUENCE [LARGE SCALE GENOMIC DNA]</scope>
    <source>
        <strain evidence="2 3">P7336</strain>
    </source>
</reference>
<dbReference type="RefSeq" id="WP_069395985.1">
    <property type="nucleotide sequence ID" value="NZ_JACKUN010000013.1"/>
</dbReference>
<dbReference type="OrthoDB" id="4753036at2"/>
<feature type="transmembrane region" description="Helical" evidence="1">
    <location>
        <begin position="156"/>
        <end position="180"/>
    </location>
</feature>